<evidence type="ECO:0000313" key="3">
    <source>
        <dbReference type="EMBL" id="GJE02685.1"/>
    </source>
</evidence>
<evidence type="ECO:0000313" key="4">
    <source>
        <dbReference type="Proteomes" id="UP001055153"/>
    </source>
</evidence>
<feature type="compositionally biased region" description="Basic and acidic residues" evidence="1">
    <location>
        <begin position="40"/>
        <end position="58"/>
    </location>
</feature>
<reference evidence="3" key="1">
    <citation type="journal article" date="2021" name="Front. Microbiol.">
        <title>Comprehensive Comparative Genomics and Phenotyping of Methylobacterium Species.</title>
        <authorList>
            <person name="Alessa O."/>
            <person name="Ogura Y."/>
            <person name="Fujitani Y."/>
            <person name="Takami H."/>
            <person name="Hayashi T."/>
            <person name="Sahin N."/>
            <person name="Tani A."/>
        </authorList>
    </citation>
    <scope>NUCLEOTIDE SEQUENCE</scope>
    <source>
        <strain evidence="3">DSM 17168</strain>
    </source>
</reference>
<feature type="compositionally biased region" description="Low complexity" evidence="1">
    <location>
        <begin position="25"/>
        <end position="38"/>
    </location>
</feature>
<name>A0ABQ4SHI3_9HYPH</name>
<protein>
    <submittedName>
        <fullName evidence="3">Uncharacterized protein</fullName>
    </submittedName>
</protein>
<keyword evidence="4" id="KW-1185">Reference proteome</keyword>
<keyword evidence="2" id="KW-0732">Signal</keyword>
<evidence type="ECO:0000256" key="2">
    <source>
        <dbReference type="SAM" id="SignalP"/>
    </source>
</evidence>
<feature type="region of interest" description="Disordered" evidence="1">
    <location>
        <begin position="22"/>
        <end position="62"/>
    </location>
</feature>
<comment type="caution">
    <text evidence="3">The sequence shown here is derived from an EMBL/GenBank/DDBJ whole genome shotgun (WGS) entry which is preliminary data.</text>
</comment>
<feature type="signal peptide" evidence="2">
    <location>
        <begin position="1"/>
        <end position="23"/>
    </location>
</feature>
<gene>
    <name evidence="3" type="ORF">GMJLKIPL_4634</name>
</gene>
<evidence type="ECO:0000256" key="1">
    <source>
        <dbReference type="SAM" id="MobiDB-lite"/>
    </source>
</evidence>
<dbReference type="Proteomes" id="UP001055153">
    <property type="component" value="Unassembled WGS sequence"/>
</dbReference>
<organism evidence="3 4">
    <name type="scientific">Methylobacterium isbiliense</name>
    <dbReference type="NCBI Taxonomy" id="315478"/>
    <lineage>
        <taxon>Bacteria</taxon>
        <taxon>Pseudomonadati</taxon>
        <taxon>Pseudomonadota</taxon>
        <taxon>Alphaproteobacteria</taxon>
        <taxon>Hyphomicrobiales</taxon>
        <taxon>Methylobacteriaceae</taxon>
        <taxon>Methylobacterium</taxon>
    </lineage>
</organism>
<feature type="chain" id="PRO_5046770818" evidence="2">
    <location>
        <begin position="24"/>
        <end position="109"/>
    </location>
</feature>
<accession>A0ABQ4SHI3</accession>
<sequence length="109" mass="11471">MIKRLMAGTILAVVTSTACLAQATGGSSDGPPSSSGGDNPRPDWSRRGPPDGDREGGWRGRPFMAGMKGARLRFHRGEVGMDLKCAADDSTKACVDALMPLVDKLLQGR</sequence>
<reference evidence="3" key="2">
    <citation type="submission" date="2021-08" db="EMBL/GenBank/DDBJ databases">
        <authorList>
            <person name="Tani A."/>
            <person name="Ola A."/>
            <person name="Ogura Y."/>
            <person name="Katsura K."/>
            <person name="Hayashi T."/>
        </authorList>
    </citation>
    <scope>NUCLEOTIDE SEQUENCE</scope>
    <source>
        <strain evidence="3">DSM 17168</strain>
    </source>
</reference>
<dbReference type="PROSITE" id="PS51257">
    <property type="entry name" value="PROKAR_LIPOPROTEIN"/>
    <property type="match status" value="1"/>
</dbReference>
<dbReference type="EMBL" id="BPQQ01000058">
    <property type="protein sequence ID" value="GJE02685.1"/>
    <property type="molecule type" value="Genomic_DNA"/>
</dbReference>
<dbReference type="RefSeq" id="WP_238239573.1">
    <property type="nucleotide sequence ID" value="NZ_BPQQ01000058.1"/>
</dbReference>
<proteinExistence type="predicted"/>